<evidence type="ECO:0000313" key="3">
    <source>
        <dbReference type="Proteomes" id="UP001597479"/>
    </source>
</evidence>
<proteinExistence type="predicted"/>
<protein>
    <submittedName>
        <fullName evidence="2">Uncharacterized protein</fullName>
    </submittedName>
</protein>
<keyword evidence="3" id="KW-1185">Reference proteome</keyword>
<organism evidence="2 3">
    <name type="scientific">Promicromonospora vindobonensis</name>
    <dbReference type="NCBI Taxonomy" id="195748"/>
    <lineage>
        <taxon>Bacteria</taxon>
        <taxon>Bacillati</taxon>
        <taxon>Actinomycetota</taxon>
        <taxon>Actinomycetes</taxon>
        <taxon>Micrococcales</taxon>
        <taxon>Promicromonosporaceae</taxon>
        <taxon>Promicromonospora</taxon>
    </lineage>
</organism>
<dbReference type="RefSeq" id="WP_377180337.1">
    <property type="nucleotide sequence ID" value="NZ_JBHUOG010000001.1"/>
</dbReference>
<gene>
    <name evidence="2" type="ORF">ACFS27_03360</name>
</gene>
<feature type="region of interest" description="Disordered" evidence="1">
    <location>
        <begin position="39"/>
        <end position="58"/>
    </location>
</feature>
<evidence type="ECO:0000256" key="1">
    <source>
        <dbReference type="SAM" id="MobiDB-lite"/>
    </source>
</evidence>
<sequence>MTGIISITTPDGDPVPATDNVGRLAYYRRKGYVIETVEAEPEADGGGEPQGDPVPFDPAEHSVAEVTAYLDGLDDTDTEAHAAEVTRVLEAERNGKNRSTLVGAPPVE</sequence>
<dbReference type="EMBL" id="JBHUOG010000001">
    <property type="protein sequence ID" value="MFD2792579.1"/>
    <property type="molecule type" value="Genomic_DNA"/>
</dbReference>
<accession>A0ABW5VLN9</accession>
<name>A0ABW5VLN9_9MICO</name>
<dbReference type="Proteomes" id="UP001597479">
    <property type="component" value="Unassembled WGS sequence"/>
</dbReference>
<reference evidence="3" key="1">
    <citation type="journal article" date="2019" name="Int. J. Syst. Evol. Microbiol.">
        <title>The Global Catalogue of Microorganisms (GCM) 10K type strain sequencing project: providing services to taxonomists for standard genome sequencing and annotation.</title>
        <authorList>
            <consortium name="The Broad Institute Genomics Platform"/>
            <consortium name="The Broad Institute Genome Sequencing Center for Infectious Disease"/>
            <person name="Wu L."/>
            <person name="Ma J."/>
        </authorList>
    </citation>
    <scope>NUCLEOTIDE SEQUENCE [LARGE SCALE GENOMIC DNA]</scope>
    <source>
        <strain evidence="3">CCM 7044</strain>
    </source>
</reference>
<evidence type="ECO:0000313" key="2">
    <source>
        <dbReference type="EMBL" id="MFD2792579.1"/>
    </source>
</evidence>
<comment type="caution">
    <text evidence="2">The sequence shown here is derived from an EMBL/GenBank/DDBJ whole genome shotgun (WGS) entry which is preliminary data.</text>
</comment>